<dbReference type="eggNOG" id="arCOG11843">
    <property type="taxonomic scope" value="Archaea"/>
</dbReference>
<accession>F8D970</accession>
<protein>
    <submittedName>
        <fullName evidence="2">Uncharacterized protein</fullName>
    </submittedName>
</protein>
<feature type="region of interest" description="Disordered" evidence="1">
    <location>
        <begin position="45"/>
        <end position="67"/>
    </location>
</feature>
<name>F8D970_HALXS</name>
<proteinExistence type="predicted"/>
<dbReference type="AlphaFoldDB" id="F8D970"/>
<feature type="region of interest" description="Disordered" evidence="1">
    <location>
        <begin position="106"/>
        <end position="139"/>
    </location>
</feature>
<evidence type="ECO:0000313" key="3">
    <source>
        <dbReference type="Proteomes" id="UP000006794"/>
    </source>
</evidence>
<reference evidence="2 3" key="1">
    <citation type="journal article" date="2012" name="Stand. Genomic Sci.">
        <title>Complete genome sequence of Halopiger xanaduensis type strain (SH-6(T)).</title>
        <authorList>
            <person name="Anderson I."/>
            <person name="Tindall B.J."/>
            <person name="Rohde M."/>
            <person name="Lucas S."/>
            <person name="Han J."/>
            <person name="Lapidus A."/>
            <person name="Cheng J.F."/>
            <person name="Goodwin L."/>
            <person name="Pitluck S."/>
            <person name="Peters L."/>
            <person name="Pati A."/>
            <person name="Mikhailova N."/>
            <person name="Pagani I."/>
            <person name="Teshima H."/>
            <person name="Han C."/>
            <person name="Tapia R."/>
            <person name="Land M."/>
            <person name="Woyke T."/>
            <person name="Klenk H.P."/>
            <person name="Kyrpides N."/>
            <person name="Ivanova N."/>
        </authorList>
    </citation>
    <scope>NUCLEOTIDE SEQUENCE [LARGE SCALE GENOMIC DNA]</scope>
    <source>
        <strain evidence="3">DSM 18323 / JCM 14033 / SH-6</strain>
    </source>
</reference>
<keyword evidence="3" id="KW-1185">Reference proteome</keyword>
<dbReference type="Proteomes" id="UP000006794">
    <property type="component" value="Chromosome"/>
</dbReference>
<dbReference type="EMBL" id="CP002839">
    <property type="protein sequence ID" value="AEH35679.1"/>
    <property type="molecule type" value="Genomic_DNA"/>
</dbReference>
<organism evidence="2 3">
    <name type="scientific">Halopiger xanaduensis (strain DSM 18323 / JCM 14033 / SH-6)</name>
    <dbReference type="NCBI Taxonomy" id="797210"/>
    <lineage>
        <taxon>Archaea</taxon>
        <taxon>Methanobacteriati</taxon>
        <taxon>Methanobacteriota</taxon>
        <taxon>Stenosarchaea group</taxon>
        <taxon>Halobacteria</taxon>
        <taxon>Halobacteriales</taxon>
        <taxon>Natrialbaceae</taxon>
        <taxon>Halopiger</taxon>
    </lineage>
</organism>
<gene>
    <name evidence="2" type="ordered locus">Halxa_1044</name>
</gene>
<dbReference type="HOGENOM" id="CLU_1840535_0_0_2"/>
<feature type="compositionally biased region" description="Low complexity" evidence="1">
    <location>
        <begin position="110"/>
        <end position="131"/>
    </location>
</feature>
<dbReference type="KEGG" id="hxa:Halxa_1044"/>
<evidence type="ECO:0000256" key="1">
    <source>
        <dbReference type="SAM" id="MobiDB-lite"/>
    </source>
</evidence>
<evidence type="ECO:0000313" key="2">
    <source>
        <dbReference type="EMBL" id="AEH35679.1"/>
    </source>
</evidence>
<sequence>MNGTRSPNSLDGIYFDRILVGPCMGIRSTLSTQSSLERLVDRVRSAIDGSEPTASEADDRAEDESRVDAPGNLFHCSACGTVYIADEKQFCPTCETEVEQVRSTLACRQSAAGSSGSDSDFGSDSGFDSDSVAVPDPNS</sequence>